<dbReference type="PANTHER" id="PTHR34512:SF30">
    <property type="entry name" value="OUTER MEMBRANE PROTEIN ASSEMBLY FACTOR BAMB"/>
    <property type="match status" value="1"/>
</dbReference>
<feature type="region of interest" description="Disordered" evidence="1">
    <location>
        <begin position="290"/>
        <end position="312"/>
    </location>
</feature>
<dbReference type="SMART" id="SM00564">
    <property type="entry name" value="PQQ"/>
    <property type="match status" value="4"/>
</dbReference>
<dbReference type="InterPro" id="IPR002372">
    <property type="entry name" value="PQQ_rpt_dom"/>
</dbReference>
<feature type="domain" description="Pyrrolo-quinoline quinone repeat" evidence="3">
    <location>
        <begin position="371"/>
        <end position="554"/>
    </location>
</feature>
<dbReference type="PANTHER" id="PTHR34512">
    <property type="entry name" value="CELL SURFACE PROTEIN"/>
    <property type="match status" value="1"/>
</dbReference>
<evidence type="ECO:0000256" key="2">
    <source>
        <dbReference type="SAM" id="SignalP"/>
    </source>
</evidence>
<organism evidence="4 5">
    <name type="scientific">Posidoniimonas corsicana</name>
    <dbReference type="NCBI Taxonomy" id="1938618"/>
    <lineage>
        <taxon>Bacteria</taxon>
        <taxon>Pseudomonadati</taxon>
        <taxon>Planctomycetota</taxon>
        <taxon>Planctomycetia</taxon>
        <taxon>Pirellulales</taxon>
        <taxon>Lacipirellulaceae</taxon>
        <taxon>Posidoniimonas</taxon>
    </lineage>
</organism>
<evidence type="ECO:0000256" key="1">
    <source>
        <dbReference type="SAM" id="MobiDB-lite"/>
    </source>
</evidence>
<keyword evidence="2" id="KW-0732">Signal</keyword>
<dbReference type="SUPFAM" id="SSF53850">
    <property type="entry name" value="Periplasmic binding protein-like II"/>
    <property type="match status" value="1"/>
</dbReference>
<comment type="caution">
    <text evidence="4">The sequence shown here is derived from an EMBL/GenBank/DDBJ whole genome shotgun (WGS) entry which is preliminary data.</text>
</comment>
<dbReference type="Gene3D" id="3.40.190.10">
    <property type="entry name" value="Periplasmic binding protein-like II"/>
    <property type="match status" value="2"/>
</dbReference>
<dbReference type="InterPro" id="IPR018391">
    <property type="entry name" value="PQQ_b-propeller_rpt"/>
</dbReference>
<dbReference type="Pfam" id="PF12974">
    <property type="entry name" value="Phosphonate-bd"/>
    <property type="match status" value="1"/>
</dbReference>
<proteinExistence type="predicted"/>
<feature type="chain" id="PRO_5023123825" evidence="2">
    <location>
        <begin position="22"/>
        <end position="706"/>
    </location>
</feature>
<dbReference type="Pfam" id="PF13360">
    <property type="entry name" value="PQQ_2"/>
    <property type="match status" value="1"/>
</dbReference>
<dbReference type="RefSeq" id="WP_146568369.1">
    <property type="nucleotide sequence ID" value="NZ_SIHJ01000004.1"/>
</dbReference>
<dbReference type="OrthoDB" id="269683at2"/>
<reference evidence="4 5" key="1">
    <citation type="submission" date="2019-02" db="EMBL/GenBank/DDBJ databases">
        <title>Deep-cultivation of Planctomycetes and their phenomic and genomic characterization uncovers novel biology.</title>
        <authorList>
            <person name="Wiegand S."/>
            <person name="Jogler M."/>
            <person name="Boedeker C."/>
            <person name="Pinto D."/>
            <person name="Vollmers J."/>
            <person name="Rivas-Marin E."/>
            <person name="Kohn T."/>
            <person name="Peeters S.H."/>
            <person name="Heuer A."/>
            <person name="Rast P."/>
            <person name="Oberbeckmann S."/>
            <person name="Bunk B."/>
            <person name="Jeske O."/>
            <person name="Meyerdierks A."/>
            <person name="Storesund J.E."/>
            <person name="Kallscheuer N."/>
            <person name="Luecker S."/>
            <person name="Lage O.M."/>
            <person name="Pohl T."/>
            <person name="Merkel B.J."/>
            <person name="Hornburger P."/>
            <person name="Mueller R.-W."/>
            <person name="Bruemmer F."/>
            <person name="Labrenz M."/>
            <person name="Spormann A.M."/>
            <person name="Op Den Camp H."/>
            <person name="Overmann J."/>
            <person name="Amann R."/>
            <person name="Jetten M.S.M."/>
            <person name="Mascher T."/>
            <person name="Medema M.H."/>
            <person name="Devos D.P."/>
            <person name="Kaster A.-K."/>
            <person name="Ovreas L."/>
            <person name="Rohde M."/>
            <person name="Galperin M.Y."/>
            <person name="Jogler C."/>
        </authorList>
    </citation>
    <scope>NUCLEOTIDE SEQUENCE [LARGE SCALE GENOMIC DNA]</scope>
    <source>
        <strain evidence="4 5">KOR34</strain>
    </source>
</reference>
<dbReference type="AlphaFoldDB" id="A0A5C5V0B0"/>
<dbReference type="InterPro" id="IPR015943">
    <property type="entry name" value="WD40/YVTN_repeat-like_dom_sf"/>
</dbReference>
<feature type="signal peptide" evidence="2">
    <location>
        <begin position="1"/>
        <end position="21"/>
    </location>
</feature>
<dbReference type="SUPFAM" id="SSF50998">
    <property type="entry name" value="Quinoprotein alcohol dehydrogenase-like"/>
    <property type="match status" value="1"/>
</dbReference>
<name>A0A5C5V0B0_9BACT</name>
<accession>A0A5C5V0B0</accession>
<dbReference type="EMBL" id="SIHJ01000004">
    <property type="protein sequence ID" value="TWT31182.1"/>
    <property type="molecule type" value="Genomic_DNA"/>
</dbReference>
<dbReference type="Gene3D" id="2.130.10.10">
    <property type="entry name" value="YVTN repeat-like/Quinoprotein amine dehydrogenase"/>
    <property type="match status" value="1"/>
</dbReference>
<evidence type="ECO:0000259" key="3">
    <source>
        <dbReference type="Pfam" id="PF13360"/>
    </source>
</evidence>
<dbReference type="Proteomes" id="UP000316714">
    <property type="component" value="Unassembled WGS sequence"/>
</dbReference>
<gene>
    <name evidence="4" type="ORF">KOR34_45580</name>
</gene>
<keyword evidence="5" id="KW-1185">Reference proteome</keyword>
<evidence type="ECO:0000313" key="5">
    <source>
        <dbReference type="Proteomes" id="UP000316714"/>
    </source>
</evidence>
<protein>
    <submittedName>
        <fullName evidence="4">Outer membrane biogenesis protein BamB</fullName>
    </submittedName>
</protein>
<sequence length="706" mass="75605" precursor="true">MHRIAWGCLALIAAAAQPAVGADASASSAAQPFSLVVMDPLAAPLSCPCVEGYAQRKYEVLGEHLEKTLGRPVTVTFAESLAGALKKEGCDHADLIIGKDSVVRSDAAKAGYGLTVLGRLTDKQGDSEQTGLVVVRSQDQAQTVGDLKGYRVLFGPPECDEKFAAPRELLTKAGVKIADAKQAEITSACSDGACKIIEWGDAEQAAAVISSYAAPLLEGCGTIKKGDLRVVGKTEAVPFITAFVTDRVDEPQAAAVQHALLTVAEDPQLLIALESMLGFIEPDEDYLKQHSRNAPQPKKQAEPKPNKQAWNDFLGPTRDGRVAWLPESLAEQPTVLWRQPLLRPGMGGVAATDEHVVIGDRDASNNLDVWRCYSARDGTPLWTIEYPALGALDYDNLPRATPVIHERRVFLFGAFGDLVCADLDTGEQLWETNIRFDFGVIDEQVWGTCSTPLLVDGLLIVSPGAADASLVALDAESGTPVWQAPGGPHAYASPVLATLGGVRQVVAFDKTSVGGFDPATGQRLWTLTPPTPGDFNVPTPVVVGGRLLLVSENNGARLHGFDDQGRIVEQPVAIYRKLKPDMSTPTVAEGRVLCVKDQLYCLDARTLEPIWQGGRRQFPGYAPVLATDRRALTFAKGGELLLVDAQADDFTILGRSRPFEAAANTTLYGCPALVGGRLYLRGPNELVCIDLADRSDESTARVSRVD</sequence>
<dbReference type="InterPro" id="IPR011047">
    <property type="entry name" value="Quinoprotein_ADH-like_sf"/>
</dbReference>
<evidence type="ECO:0000313" key="4">
    <source>
        <dbReference type="EMBL" id="TWT31182.1"/>
    </source>
</evidence>